<dbReference type="CDD" id="cd06170">
    <property type="entry name" value="LuxR_C_like"/>
    <property type="match status" value="1"/>
</dbReference>
<dbReference type="InterPro" id="IPR058245">
    <property type="entry name" value="NreC/VraR/RcsB-like_REC"/>
</dbReference>
<dbReference type="AlphaFoldDB" id="A0A172RX43"/>
<keyword evidence="1 3" id="KW-0597">Phosphoprotein</keyword>
<dbReference type="InterPro" id="IPR000792">
    <property type="entry name" value="Tscrpt_reg_LuxR_C"/>
</dbReference>
<dbReference type="InterPro" id="IPR011006">
    <property type="entry name" value="CheY-like_superfamily"/>
</dbReference>
<dbReference type="PROSITE" id="PS50043">
    <property type="entry name" value="HTH_LUXR_2"/>
    <property type="match status" value="1"/>
</dbReference>
<feature type="modified residue" description="4-aspartylphosphate" evidence="3">
    <location>
        <position position="54"/>
    </location>
</feature>
<organism evidence="6 7">
    <name type="scientific">Denitrobacterium detoxificans</name>
    <dbReference type="NCBI Taxonomy" id="79604"/>
    <lineage>
        <taxon>Bacteria</taxon>
        <taxon>Bacillati</taxon>
        <taxon>Actinomycetota</taxon>
        <taxon>Coriobacteriia</taxon>
        <taxon>Eggerthellales</taxon>
        <taxon>Eggerthellaceae</taxon>
        <taxon>Denitrobacterium</taxon>
    </lineage>
</organism>
<evidence type="ECO:0000313" key="6">
    <source>
        <dbReference type="EMBL" id="SEO62304.1"/>
    </source>
</evidence>
<reference evidence="7" key="1">
    <citation type="submission" date="2016-10" db="EMBL/GenBank/DDBJ databases">
        <authorList>
            <person name="Varghese N."/>
        </authorList>
    </citation>
    <scope>NUCLEOTIDE SEQUENCE [LARGE SCALE GENOMIC DNA]</scope>
    <source>
        <strain evidence="7">DSM 21843</strain>
    </source>
</reference>
<dbReference type="InterPro" id="IPR039420">
    <property type="entry name" value="WalR-like"/>
</dbReference>
<dbReference type="Gene3D" id="3.40.50.2300">
    <property type="match status" value="1"/>
</dbReference>
<dbReference type="SMART" id="SM00448">
    <property type="entry name" value="REC"/>
    <property type="match status" value="1"/>
</dbReference>
<dbReference type="GO" id="GO:0003677">
    <property type="term" value="F:DNA binding"/>
    <property type="evidence" value="ECO:0007669"/>
    <property type="project" value="UniProtKB-KW"/>
</dbReference>
<dbReference type="PATRIC" id="fig|79604.3.peg.635"/>
<keyword evidence="2" id="KW-0238">DNA-binding</keyword>
<evidence type="ECO:0000256" key="1">
    <source>
        <dbReference type="ARBA" id="ARBA00022553"/>
    </source>
</evidence>
<keyword evidence="7" id="KW-1185">Reference proteome</keyword>
<dbReference type="PRINTS" id="PR00038">
    <property type="entry name" value="HTHLUXR"/>
</dbReference>
<sequence length="209" mass="22525">MIRVIVVDDDPFVCASLKTILGAQQDIEVVQVGSSGEEAIALYGEHAPDVLLMDIQMAQGDGLSAAERILADHPDARVLFLTTFADDDYIVRALHLGAKGYLIKQNVTDIAPAVRAVAAGQNVLGDEVVGHITRASNGHPSGEALSKLGLTEREVEVVELVAQGLDNHEIAAQLFMGEGTVRNHISSILQKLQLKNRTQIAVMYYRCAE</sequence>
<dbReference type="PANTHER" id="PTHR43214:SF43">
    <property type="entry name" value="TWO-COMPONENT RESPONSE REGULATOR"/>
    <property type="match status" value="1"/>
</dbReference>
<dbReference type="GO" id="GO:0000160">
    <property type="term" value="P:phosphorelay signal transduction system"/>
    <property type="evidence" value="ECO:0007669"/>
    <property type="project" value="InterPro"/>
</dbReference>
<evidence type="ECO:0000256" key="2">
    <source>
        <dbReference type="ARBA" id="ARBA00023125"/>
    </source>
</evidence>
<feature type="domain" description="HTH luxR-type" evidence="4">
    <location>
        <begin position="143"/>
        <end position="208"/>
    </location>
</feature>
<dbReference type="InterPro" id="IPR016032">
    <property type="entry name" value="Sig_transdc_resp-reg_C-effctor"/>
</dbReference>
<feature type="domain" description="Response regulatory" evidence="5">
    <location>
        <begin position="3"/>
        <end position="119"/>
    </location>
</feature>
<evidence type="ECO:0000259" key="5">
    <source>
        <dbReference type="PROSITE" id="PS50110"/>
    </source>
</evidence>
<dbReference type="PROSITE" id="PS50110">
    <property type="entry name" value="RESPONSE_REGULATORY"/>
    <property type="match status" value="1"/>
</dbReference>
<dbReference type="Pfam" id="PF00196">
    <property type="entry name" value="GerE"/>
    <property type="match status" value="1"/>
</dbReference>
<name>A0A172RX43_9ACTN</name>
<gene>
    <name evidence="6" type="ORF">SAMN02910314_00691</name>
</gene>
<dbReference type="CDD" id="cd17535">
    <property type="entry name" value="REC_NarL-like"/>
    <property type="match status" value="1"/>
</dbReference>
<dbReference type="GO" id="GO:0006355">
    <property type="term" value="P:regulation of DNA-templated transcription"/>
    <property type="evidence" value="ECO:0007669"/>
    <property type="project" value="InterPro"/>
</dbReference>
<evidence type="ECO:0000256" key="3">
    <source>
        <dbReference type="PROSITE-ProRule" id="PRU00169"/>
    </source>
</evidence>
<proteinExistence type="predicted"/>
<dbReference type="OrthoDB" id="9808843at2"/>
<dbReference type="Pfam" id="PF00072">
    <property type="entry name" value="Response_reg"/>
    <property type="match status" value="1"/>
</dbReference>
<dbReference type="KEGG" id="ddt:AAY81_03125"/>
<dbReference type="PANTHER" id="PTHR43214">
    <property type="entry name" value="TWO-COMPONENT RESPONSE REGULATOR"/>
    <property type="match status" value="1"/>
</dbReference>
<dbReference type="RefSeq" id="WP_066661250.1">
    <property type="nucleotide sequence ID" value="NZ_CP011402.1"/>
</dbReference>
<dbReference type="Proteomes" id="UP000182975">
    <property type="component" value="Unassembled WGS sequence"/>
</dbReference>
<accession>A0A172RX43</accession>
<dbReference type="SUPFAM" id="SSF46894">
    <property type="entry name" value="C-terminal effector domain of the bipartite response regulators"/>
    <property type="match status" value="1"/>
</dbReference>
<dbReference type="InterPro" id="IPR001789">
    <property type="entry name" value="Sig_transdc_resp-reg_receiver"/>
</dbReference>
<evidence type="ECO:0000313" key="7">
    <source>
        <dbReference type="Proteomes" id="UP000182975"/>
    </source>
</evidence>
<protein>
    <submittedName>
        <fullName evidence="6">Two component transcriptional regulator, LuxR family</fullName>
    </submittedName>
</protein>
<evidence type="ECO:0000259" key="4">
    <source>
        <dbReference type="PROSITE" id="PS50043"/>
    </source>
</evidence>
<dbReference type="PROSITE" id="PS00622">
    <property type="entry name" value="HTH_LUXR_1"/>
    <property type="match status" value="1"/>
</dbReference>
<dbReference type="STRING" id="79604.AAY81_03125"/>
<dbReference type="SUPFAM" id="SSF52172">
    <property type="entry name" value="CheY-like"/>
    <property type="match status" value="1"/>
</dbReference>
<dbReference type="SMART" id="SM00421">
    <property type="entry name" value="HTH_LUXR"/>
    <property type="match status" value="1"/>
</dbReference>
<dbReference type="EMBL" id="FOEC01000003">
    <property type="protein sequence ID" value="SEO62304.1"/>
    <property type="molecule type" value="Genomic_DNA"/>
</dbReference>